<dbReference type="InterPro" id="IPR029058">
    <property type="entry name" value="AB_hydrolase_fold"/>
</dbReference>
<keyword evidence="2" id="KW-1185">Reference proteome</keyword>
<protein>
    <recommendedName>
        <fullName evidence="3">Dienelactone hydrolase domain-containing protein</fullName>
    </recommendedName>
</protein>
<dbReference type="PANTHER" id="PTHR46623:SF6">
    <property type="entry name" value="ALPHA_BETA-HYDROLASES SUPERFAMILY PROTEIN"/>
    <property type="match status" value="1"/>
</dbReference>
<sequence>MNYIIVSDIFGKTSYLTQFAQTLNGEFIIVDPYDAQLQPVIDEELQYQQFISQCGHDGYFQKLNKVLDNIKTDTTIIGFSAGGAAAWRSQACTKNRYIKKLVAFYPNQIRYNLNLPATIPCELIFPYQEAHFDVSVIITSLQTKANVSCFQCDYGHGFMNPLSNNFDNQGYLYFSKRLFSDDL</sequence>
<accession>A0A0N1MSY1</accession>
<organism evidence="1 2">
    <name type="scientific">Pseudoalteromonas porphyrae</name>
    <dbReference type="NCBI Taxonomy" id="187330"/>
    <lineage>
        <taxon>Bacteria</taxon>
        <taxon>Pseudomonadati</taxon>
        <taxon>Pseudomonadota</taxon>
        <taxon>Gammaproteobacteria</taxon>
        <taxon>Alteromonadales</taxon>
        <taxon>Pseudoalteromonadaceae</taxon>
        <taxon>Pseudoalteromonas</taxon>
    </lineage>
</organism>
<gene>
    <name evidence="1" type="ORF">ADS77_17035</name>
</gene>
<evidence type="ECO:0000313" key="2">
    <source>
        <dbReference type="Proteomes" id="UP000037848"/>
    </source>
</evidence>
<dbReference type="PANTHER" id="PTHR46623">
    <property type="entry name" value="CARBOXYMETHYLENEBUTENOLIDASE-RELATED"/>
    <property type="match status" value="1"/>
</dbReference>
<reference evidence="1 2" key="1">
    <citation type="submission" date="2015-08" db="EMBL/GenBank/DDBJ databases">
        <title>Draft Genome Sequence of Pseudoalteromonas porphyrae UCD-SED14.</title>
        <authorList>
            <person name="Coil D.A."/>
            <person name="Jospin G."/>
            <person name="Lee R.D."/>
            <person name="Eisen J.A."/>
        </authorList>
    </citation>
    <scope>NUCLEOTIDE SEQUENCE [LARGE SCALE GENOMIC DNA]</scope>
    <source>
        <strain evidence="1 2">UCD-SED14</strain>
    </source>
</reference>
<evidence type="ECO:0008006" key="3">
    <source>
        <dbReference type="Google" id="ProtNLM"/>
    </source>
</evidence>
<name>A0A0N1MSY1_9GAMM</name>
<dbReference type="Proteomes" id="UP000037848">
    <property type="component" value="Unassembled WGS sequence"/>
</dbReference>
<dbReference type="Gene3D" id="3.40.50.1820">
    <property type="entry name" value="alpha/beta hydrolase"/>
    <property type="match status" value="1"/>
</dbReference>
<dbReference type="InterPro" id="IPR051049">
    <property type="entry name" value="Dienelactone_hydrolase-like"/>
</dbReference>
<dbReference type="RefSeq" id="WP_054455491.1">
    <property type="nucleotide sequence ID" value="NZ_LHPH01000023.1"/>
</dbReference>
<dbReference type="STRING" id="187330.AMS58_17200"/>
<comment type="caution">
    <text evidence="1">The sequence shown here is derived from an EMBL/GenBank/DDBJ whole genome shotgun (WGS) entry which is preliminary data.</text>
</comment>
<dbReference type="SUPFAM" id="SSF53474">
    <property type="entry name" value="alpha/beta-Hydrolases"/>
    <property type="match status" value="1"/>
</dbReference>
<dbReference type="AlphaFoldDB" id="A0A0N1MSY1"/>
<dbReference type="PATRIC" id="fig|187330.3.peg.2054"/>
<proteinExistence type="predicted"/>
<dbReference type="OrthoDB" id="8478808at2"/>
<evidence type="ECO:0000313" key="1">
    <source>
        <dbReference type="EMBL" id="KPH59687.1"/>
    </source>
</evidence>
<dbReference type="EMBL" id="LHPH01000023">
    <property type="protein sequence ID" value="KPH59687.1"/>
    <property type="molecule type" value="Genomic_DNA"/>
</dbReference>